<dbReference type="EMBL" id="JRLY01000004">
    <property type="protein sequence ID" value="KGO93594.1"/>
    <property type="molecule type" value="Genomic_DNA"/>
</dbReference>
<dbReference type="GO" id="GO:0010181">
    <property type="term" value="F:FMN binding"/>
    <property type="evidence" value="ECO:0007669"/>
    <property type="project" value="InterPro"/>
</dbReference>
<dbReference type="eggNOG" id="COG1902">
    <property type="taxonomic scope" value="Bacteria"/>
</dbReference>
<dbReference type="RefSeq" id="WP_026991827.1">
    <property type="nucleotide sequence ID" value="NZ_JRLY01000004.1"/>
</dbReference>
<proteinExistence type="inferred from homology"/>
<evidence type="ECO:0000256" key="3">
    <source>
        <dbReference type="ARBA" id="ARBA00023002"/>
    </source>
</evidence>
<dbReference type="GO" id="GO:0016628">
    <property type="term" value="F:oxidoreductase activity, acting on the CH-CH group of donors, NAD or NADP as acceptor"/>
    <property type="evidence" value="ECO:0007669"/>
    <property type="project" value="UniProtKB-ARBA"/>
</dbReference>
<protein>
    <submittedName>
        <fullName evidence="5">NADH:flavin oxidoreductase</fullName>
    </submittedName>
</protein>
<evidence type="ECO:0000256" key="1">
    <source>
        <dbReference type="ARBA" id="ARBA00001917"/>
    </source>
</evidence>
<dbReference type="SUPFAM" id="SSF51395">
    <property type="entry name" value="FMN-linked oxidoreductases"/>
    <property type="match status" value="1"/>
</dbReference>
<dbReference type="AlphaFoldDB" id="A0A0A2MMQ8"/>
<dbReference type="PANTHER" id="PTHR22893:SF91">
    <property type="entry name" value="NADPH DEHYDROGENASE 2-RELATED"/>
    <property type="match status" value="1"/>
</dbReference>
<accession>A0A0A2MMQ8</accession>
<evidence type="ECO:0000313" key="6">
    <source>
        <dbReference type="Proteomes" id="UP000030111"/>
    </source>
</evidence>
<organism evidence="5 6">
    <name type="scientific">Flavobacterium subsaxonicum WB 4.1-42 = DSM 21790</name>
    <dbReference type="NCBI Taxonomy" id="1121898"/>
    <lineage>
        <taxon>Bacteria</taxon>
        <taxon>Pseudomonadati</taxon>
        <taxon>Bacteroidota</taxon>
        <taxon>Flavobacteriia</taxon>
        <taxon>Flavobacteriales</taxon>
        <taxon>Flavobacteriaceae</taxon>
        <taxon>Flavobacterium</taxon>
    </lineage>
</organism>
<feature type="domain" description="NADH:flavin oxidoreductase/NADH oxidase N-terminal" evidence="4">
    <location>
        <begin position="2"/>
        <end position="336"/>
    </location>
</feature>
<name>A0A0A2MMQ8_9FLAO</name>
<keyword evidence="6" id="KW-1185">Reference proteome</keyword>
<comment type="caution">
    <text evidence="5">The sequence shown here is derived from an EMBL/GenBank/DDBJ whole genome shotgun (WGS) entry which is preliminary data.</text>
</comment>
<gene>
    <name evidence="5" type="ORF">Q766_06405</name>
</gene>
<evidence type="ECO:0000313" key="5">
    <source>
        <dbReference type="EMBL" id="KGO93594.1"/>
    </source>
</evidence>
<sequence length="365" mass="40151">MLFDTFRLGKIELKNRVVMAPMTRARNPEGIPNHDNAVYYAQRSEAGLIITEGTAISSTSKGFLNIPGLYTAGQVEGWKLVADAVHKQGSAIFTQLWHVGRISHTSIQPDGQPPVGVSDIQAVTSSAYGITKEGKEGFVPCSKPKALTTEDAKQVIQDFAHAAKNAIAAGLDGVELHGANGYLIEQFLNPFVNTRNDQYGGTLENRCRFLLEATDACIDAIGADRTAIRLTPYGDMHELPHYDSIEATYEYLAKELNARNIAYIHFMDQGSRGSYALPEGFLKRFHQWFRGTVILAGGLDKEKAEARLQSGDIDLAAFGEPFIANPDLVTSMHNNYPLAPTDRATHYGLGLKGYTDYKFYENQTL</sequence>
<dbReference type="GO" id="GO:0005829">
    <property type="term" value="C:cytosol"/>
    <property type="evidence" value="ECO:0007669"/>
    <property type="project" value="TreeGrafter"/>
</dbReference>
<dbReference type="InterPro" id="IPR001155">
    <property type="entry name" value="OxRdtase_FMN_N"/>
</dbReference>
<keyword evidence="3" id="KW-0560">Oxidoreductase</keyword>
<dbReference type="InterPro" id="IPR013785">
    <property type="entry name" value="Aldolase_TIM"/>
</dbReference>
<comment type="cofactor">
    <cofactor evidence="1">
        <name>FMN</name>
        <dbReference type="ChEBI" id="CHEBI:58210"/>
    </cofactor>
</comment>
<dbReference type="FunFam" id="3.20.20.70:FF:000059">
    <property type="entry name" value="N-ethylmaleimide reductase, FMN-linked"/>
    <property type="match status" value="1"/>
</dbReference>
<dbReference type="OrthoDB" id="9772736at2"/>
<reference evidence="5 6" key="1">
    <citation type="submission" date="2013-09" db="EMBL/GenBank/DDBJ databases">
        <authorList>
            <person name="Zeng Z."/>
            <person name="Chen C."/>
        </authorList>
    </citation>
    <scope>NUCLEOTIDE SEQUENCE [LARGE SCALE GENOMIC DNA]</scope>
    <source>
        <strain evidence="5 6">WB 4.1-42</strain>
    </source>
</reference>
<dbReference type="Pfam" id="PF00724">
    <property type="entry name" value="Oxidored_FMN"/>
    <property type="match status" value="1"/>
</dbReference>
<dbReference type="Gene3D" id="3.20.20.70">
    <property type="entry name" value="Aldolase class I"/>
    <property type="match status" value="1"/>
</dbReference>
<evidence type="ECO:0000259" key="4">
    <source>
        <dbReference type="Pfam" id="PF00724"/>
    </source>
</evidence>
<dbReference type="PANTHER" id="PTHR22893">
    <property type="entry name" value="NADH OXIDOREDUCTASE-RELATED"/>
    <property type="match status" value="1"/>
</dbReference>
<evidence type="ECO:0000256" key="2">
    <source>
        <dbReference type="ARBA" id="ARBA00005979"/>
    </source>
</evidence>
<dbReference type="Proteomes" id="UP000030111">
    <property type="component" value="Unassembled WGS sequence"/>
</dbReference>
<dbReference type="CDD" id="cd02933">
    <property type="entry name" value="OYE_like_FMN"/>
    <property type="match status" value="1"/>
</dbReference>
<comment type="similarity">
    <text evidence="2">Belongs to the NADH:flavin oxidoreductase/NADH oxidase family.</text>
</comment>
<dbReference type="STRING" id="1121898.GCA_000422725_00367"/>
<dbReference type="InterPro" id="IPR045247">
    <property type="entry name" value="Oye-like"/>
</dbReference>